<dbReference type="Proteomes" id="UP001160550">
    <property type="component" value="Unassembled WGS sequence"/>
</dbReference>
<keyword evidence="2" id="KW-1185">Reference proteome</keyword>
<dbReference type="InterPro" id="IPR036291">
    <property type="entry name" value="NAD(P)-bd_dom_sf"/>
</dbReference>
<evidence type="ECO:0000313" key="2">
    <source>
        <dbReference type="Proteomes" id="UP001160550"/>
    </source>
</evidence>
<protein>
    <submittedName>
        <fullName evidence="1">Sugar nucleotide-binding protein</fullName>
    </submittedName>
</protein>
<sequence length="91" mass="9321">MPDRGECGLWHLSNGEAVTWSELACRAAAAGTADPARVRARTAGELGWLAPRHAYSALGSERGCCMPGLDDALSRYVVESGAAGVAAPGHG</sequence>
<reference evidence="1" key="1">
    <citation type="journal article" date="2007" name="Int. J. Syst. Evol. Microbiol.">
        <title>Luteimonas composti sp. nov., a moderately thermophilic bacterium isolated from food waste.</title>
        <authorList>
            <person name="Young C.C."/>
            <person name="Kampfer P."/>
            <person name="Chen W.M."/>
            <person name="Yen W.S."/>
            <person name="Arun A.B."/>
            <person name="Lai W.A."/>
            <person name="Shen F.T."/>
            <person name="Rekha P.D."/>
            <person name="Lin K.Y."/>
            <person name="Chou J.H."/>
        </authorList>
    </citation>
    <scope>NUCLEOTIDE SEQUENCE</scope>
    <source>
        <strain evidence="1">CC-YY355</strain>
    </source>
</reference>
<reference evidence="1" key="2">
    <citation type="submission" date="2023-04" db="EMBL/GenBank/DDBJ databases">
        <authorList>
            <person name="Sun J.-Q."/>
        </authorList>
    </citation>
    <scope>NUCLEOTIDE SEQUENCE</scope>
    <source>
        <strain evidence="1">CC-YY355</strain>
    </source>
</reference>
<dbReference type="SUPFAM" id="SSF51735">
    <property type="entry name" value="NAD(P)-binding Rossmann-fold domains"/>
    <property type="match status" value="1"/>
</dbReference>
<organism evidence="1 2">
    <name type="scientific">Luteimonas composti</name>
    <dbReference type="NCBI Taxonomy" id="398257"/>
    <lineage>
        <taxon>Bacteria</taxon>
        <taxon>Pseudomonadati</taxon>
        <taxon>Pseudomonadota</taxon>
        <taxon>Gammaproteobacteria</taxon>
        <taxon>Lysobacterales</taxon>
        <taxon>Lysobacteraceae</taxon>
        <taxon>Luteimonas</taxon>
    </lineage>
</organism>
<dbReference type="Gene3D" id="3.90.25.10">
    <property type="entry name" value="UDP-galactose 4-epimerase, domain 1"/>
    <property type="match status" value="1"/>
</dbReference>
<proteinExistence type="predicted"/>
<comment type="caution">
    <text evidence="1">The sequence shown here is derived from an EMBL/GenBank/DDBJ whole genome shotgun (WGS) entry which is preliminary data.</text>
</comment>
<name>A0ABT6MQQ8_9GAMM</name>
<dbReference type="EMBL" id="JARYGX010000013">
    <property type="protein sequence ID" value="MDH7452793.1"/>
    <property type="molecule type" value="Genomic_DNA"/>
</dbReference>
<gene>
    <name evidence="1" type="ORF">QF205_06820</name>
</gene>
<evidence type="ECO:0000313" key="1">
    <source>
        <dbReference type="EMBL" id="MDH7452793.1"/>
    </source>
</evidence>
<accession>A0ABT6MQQ8</accession>